<name>A0A3Q2IKZ1_HORSE</name>
<feature type="compositionally biased region" description="Polar residues" evidence="1">
    <location>
        <begin position="1"/>
        <end position="12"/>
    </location>
</feature>
<dbReference type="PaxDb" id="9796-ENSECAP00000046238"/>
<reference evidence="2" key="2">
    <citation type="submission" date="2025-08" db="UniProtKB">
        <authorList>
            <consortium name="Ensembl"/>
        </authorList>
    </citation>
    <scope>IDENTIFICATION</scope>
    <source>
        <strain evidence="2">Thoroughbred</strain>
    </source>
</reference>
<dbReference type="Ensembl" id="ENSECAT00000048458.2">
    <property type="protein sequence ID" value="ENSECAP00000046238.2"/>
    <property type="gene ID" value="ENSECAG00000027827.2"/>
</dbReference>
<organism evidence="2 3">
    <name type="scientific">Equus caballus</name>
    <name type="common">Horse</name>
    <dbReference type="NCBI Taxonomy" id="9796"/>
    <lineage>
        <taxon>Eukaryota</taxon>
        <taxon>Metazoa</taxon>
        <taxon>Chordata</taxon>
        <taxon>Craniata</taxon>
        <taxon>Vertebrata</taxon>
        <taxon>Euteleostomi</taxon>
        <taxon>Mammalia</taxon>
        <taxon>Eutheria</taxon>
        <taxon>Laurasiatheria</taxon>
        <taxon>Perissodactyla</taxon>
        <taxon>Equidae</taxon>
        <taxon>Equus</taxon>
    </lineage>
</organism>
<dbReference type="InParanoid" id="A0A3Q2IKZ1"/>
<evidence type="ECO:0000313" key="3">
    <source>
        <dbReference type="Proteomes" id="UP000002281"/>
    </source>
</evidence>
<proteinExistence type="predicted"/>
<protein>
    <submittedName>
        <fullName evidence="2">Uncharacterized protein</fullName>
    </submittedName>
</protein>
<sequence length="58" mass="6622">SDSSILKQFCSTQKKREPTRKECLKSMGKTSKGKGDRLRTQDDGEDENTWNANSIQQM</sequence>
<feature type="compositionally biased region" description="Polar residues" evidence="1">
    <location>
        <begin position="49"/>
        <end position="58"/>
    </location>
</feature>
<feature type="region of interest" description="Disordered" evidence="1">
    <location>
        <begin position="1"/>
        <end position="58"/>
    </location>
</feature>
<evidence type="ECO:0000256" key="1">
    <source>
        <dbReference type="SAM" id="MobiDB-lite"/>
    </source>
</evidence>
<feature type="compositionally biased region" description="Basic and acidic residues" evidence="1">
    <location>
        <begin position="14"/>
        <end position="24"/>
    </location>
</feature>
<keyword evidence="3" id="KW-1185">Reference proteome</keyword>
<dbReference type="STRING" id="9796.ENSECAP00000046238"/>
<dbReference type="AlphaFoldDB" id="A0A3Q2IKZ1"/>
<evidence type="ECO:0000313" key="2">
    <source>
        <dbReference type="Ensembl" id="ENSECAP00000046238.2"/>
    </source>
</evidence>
<dbReference type="Bgee" id="ENSECAG00000027827">
    <property type="expression patterns" value="Expressed in spinal cord and 7 other cell types or tissues"/>
</dbReference>
<dbReference type="Proteomes" id="UP000002281">
    <property type="component" value="Chromosome X"/>
</dbReference>
<feature type="compositionally biased region" description="Basic and acidic residues" evidence="1">
    <location>
        <begin position="33"/>
        <end position="42"/>
    </location>
</feature>
<reference evidence="2 3" key="1">
    <citation type="journal article" date="2009" name="Science">
        <title>Genome sequence, comparative analysis, and population genetics of the domestic horse.</title>
        <authorList>
            <consortium name="Broad Institute Genome Sequencing Platform"/>
            <consortium name="Broad Institute Whole Genome Assembly Team"/>
            <person name="Wade C.M."/>
            <person name="Giulotto E."/>
            <person name="Sigurdsson S."/>
            <person name="Zoli M."/>
            <person name="Gnerre S."/>
            <person name="Imsland F."/>
            <person name="Lear T.L."/>
            <person name="Adelson D.L."/>
            <person name="Bailey E."/>
            <person name="Bellone R.R."/>
            <person name="Bloecker H."/>
            <person name="Distl O."/>
            <person name="Edgar R.C."/>
            <person name="Garber M."/>
            <person name="Leeb T."/>
            <person name="Mauceli E."/>
            <person name="MacLeod J.N."/>
            <person name="Penedo M.C.T."/>
            <person name="Raison J.M."/>
            <person name="Sharpe T."/>
            <person name="Vogel J."/>
            <person name="Andersson L."/>
            <person name="Antczak D.F."/>
            <person name="Biagi T."/>
            <person name="Binns M.M."/>
            <person name="Chowdhary B.P."/>
            <person name="Coleman S.J."/>
            <person name="Della Valle G."/>
            <person name="Fryc S."/>
            <person name="Guerin G."/>
            <person name="Hasegawa T."/>
            <person name="Hill E.W."/>
            <person name="Jurka J."/>
            <person name="Kiialainen A."/>
            <person name="Lindgren G."/>
            <person name="Liu J."/>
            <person name="Magnani E."/>
            <person name="Mickelson J.R."/>
            <person name="Murray J."/>
            <person name="Nergadze S.G."/>
            <person name="Onofrio R."/>
            <person name="Pedroni S."/>
            <person name="Piras M.F."/>
            <person name="Raudsepp T."/>
            <person name="Rocchi M."/>
            <person name="Roeed K.H."/>
            <person name="Ryder O.A."/>
            <person name="Searle S."/>
            <person name="Skow L."/>
            <person name="Swinburne J.E."/>
            <person name="Syvaenen A.C."/>
            <person name="Tozaki T."/>
            <person name="Valberg S.J."/>
            <person name="Vaudin M."/>
            <person name="White J.R."/>
            <person name="Zody M.C."/>
            <person name="Lander E.S."/>
            <person name="Lindblad-Toh K."/>
        </authorList>
    </citation>
    <scope>NUCLEOTIDE SEQUENCE [LARGE SCALE GENOMIC DNA]</scope>
    <source>
        <strain evidence="2 3">Thoroughbred</strain>
    </source>
</reference>
<reference evidence="2" key="3">
    <citation type="submission" date="2025-09" db="UniProtKB">
        <authorList>
            <consortium name="Ensembl"/>
        </authorList>
    </citation>
    <scope>IDENTIFICATION</scope>
    <source>
        <strain evidence="2">Thoroughbred</strain>
    </source>
</reference>
<accession>A0A3Q2IKZ1</accession>